<dbReference type="Pfam" id="PF07494">
    <property type="entry name" value="Reg_prop"/>
    <property type="match status" value="4"/>
</dbReference>
<dbReference type="SMART" id="SM00065">
    <property type="entry name" value="GAF"/>
    <property type="match status" value="1"/>
</dbReference>
<dbReference type="InterPro" id="IPR013783">
    <property type="entry name" value="Ig-like_fold"/>
</dbReference>
<dbReference type="PANTHER" id="PTHR43547:SF2">
    <property type="entry name" value="HYBRID SIGNAL TRANSDUCTION HISTIDINE KINASE C"/>
    <property type="match status" value="1"/>
</dbReference>
<name>A0ABS7Y9E8_9BURK</name>
<dbReference type="Gene3D" id="3.30.450.40">
    <property type="match status" value="1"/>
</dbReference>
<evidence type="ECO:0000259" key="5">
    <source>
        <dbReference type="PROSITE" id="PS50109"/>
    </source>
</evidence>
<dbReference type="SUPFAM" id="SSF55781">
    <property type="entry name" value="GAF domain-like"/>
    <property type="match status" value="1"/>
</dbReference>
<dbReference type="Pfam" id="PF13185">
    <property type="entry name" value="GAF_2"/>
    <property type="match status" value="1"/>
</dbReference>
<dbReference type="InterPro" id="IPR004358">
    <property type="entry name" value="Sig_transdc_His_kin-like_C"/>
</dbReference>
<dbReference type="InterPro" id="IPR003018">
    <property type="entry name" value="GAF"/>
</dbReference>
<dbReference type="InterPro" id="IPR011110">
    <property type="entry name" value="Reg_prop"/>
</dbReference>
<dbReference type="InterPro" id="IPR003661">
    <property type="entry name" value="HisK_dim/P_dom"/>
</dbReference>
<dbReference type="PRINTS" id="PR00344">
    <property type="entry name" value="BCTRLSENSOR"/>
</dbReference>
<keyword evidence="4" id="KW-0175">Coiled coil</keyword>
<dbReference type="Pfam" id="PF07495">
    <property type="entry name" value="Y_Y_Y"/>
    <property type="match status" value="1"/>
</dbReference>
<dbReference type="EC" id="2.7.13.3" evidence="2"/>
<comment type="catalytic activity">
    <reaction evidence="1">
        <text>ATP + protein L-histidine = ADP + protein N-phospho-L-histidine.</text>
        <dbReference type="EC" id="2.7.13.3"/>
    </reaction>
</comment>
<evidence type="ECO:0000256" key="4">
    <source>
        <dbReference type="SAM" id="Coils"/>
    </source>
</evidence>
<reference evidence="6 7" key="1">
    <citation type="submission" date="2021-07" db="EMBL/GenBank/DDBJ databases">
        <title>Characterization of Violacein-producing bacteria and related species.</title>
        <authorList>
            <person name="Wilson H.S."/>
            <person name="De Leon M.E."/>
        </authorList>
    </citation>
    <scope>NUCLEOTIDE SEQUENCE [LARGE SCALE GENOMIC DNA]</scope>
    <source>
        <strain evidence="6 7">HSC-2F05</strain>
    </source>
</reference>
<dbReference type="EMBL" id="JAHYBX010000003">
    <property type="protein sequence ID" value="MCA1856322.1"/>
    <property type="molecule type" value="Genomic_DNA"/>
</dbReference>
<dbReference type="InterPro" id="IPR036097">
    <property type="entry name" value="HisK_dim/P_sf"/>
</dbReference>
<protein>
    <recommendedName>
        <fullName evidence="2">histidine kinase</fullName>
        <ecNumber evidence="2">2.7.13.3</ecNumber>
    </recommendedName>
</protein>
<accession>A0ABS7Y9E8</accession>
<evidence type="ECO:0000256" key="3">
    <source>
        <dbReference type="ARBA" id="ARBA00022553"/>
    </source>
</evidence>
<evidence type="ECO:0000256" key="1">
    <source>
        <dbReference type="ARBA" id="ARBA00000085"/>
    </source>
</evidence>
<feature type="coiled-coil region" evidence="4">
    <location>
        <begin position="842"/>
        <end position="872"/>
    </location>
</feature>
<proteinExistence type="predicted"/>
<dbReference type="Pfam" id="PF02518">
    <property type="entry name" value="HATPase_c"/>
    <property type="match status" value="1"/>
</dbReference>
<dbReference type="SUPFAM" id="SSF55874">
    <property type="entry name" value="ATPase domain of HSP90 chaperone/DNA topoisomerase II/histidine kinase"/>
    <property type="match status" value="1"/>
</dbReference>
<dbReference type="PROSITE" id="PS50109">
    <property type="entry name" value="HIS_KIN"/>
    <property type="match status" value="1"/>
</dbReference>
<dbReference type="InterPro" id="IPR005467">
    <property type="entry name" value="His_kinase_dom"/>
</dbReference>
<dbReference type="InterPro" id="IPR036890">
    <property type="entry name" value="HATPase_C_sf"/>
</dbReference>
<dbReference type="InterPro" id="IPR011123">
    <property type="entry name" value="Y_Y_Y"/>
</dbReference>
<dbReference type="Gene3D" id="3.30.565.10">
    <property type="entry name" value="Histidine kinase-like ATPase, C-terminal domain"/>
    <property type="match status" value="1"/>
</dbReference>
<dbReference type="Gene3D" id="2.130.10.10">
    <property type="entry name" value="YVTN repeat-like/Quinoprotein amine dehydrogenase"/>
    <property type="match status" value="4"/>
</dbReference>
<dbReference type="InterPro" id="IPR029016">
    <property type="entry name" value="GAF-like_dom_sf"/>
</dbReference>
<organism evidence="6 7">
    <name type="scientific">Massilia hydrophila</name>
    <dbReference type="NCBI Taxonomy" id="3044279"/>
    <lineage>
        <taxon>Bacteria</taxon>
        <taxon>Pseudomonadati</taxon>
        <taxon>Pseudomonadota</taxon>
        <taxon>Betaproteobacteria</taxon>
        <taxon>Burkholderiales</taxon>
        <taxon>Oxalobacteraceae</taxon>
        <taxon>Telluria group</taxon>
        <taxon>Massilia</taxon>
    </lineage>
</organism>
<keyword evidence="3" id="KW-0597">Phosphoprotein</keyword>
<evidence type="ECO:0000256" key="2">
    <source>
        <dbReference type="ARBA" id="ARBA00012438"/>
    </source>
</evidence>
<keyword evidence="7" id="KW-1185">Reference proteome</keyword>
<dbReference type="CDD" id="cd00082">
    <property type="entry name" value="HisKA"/>
    <property type="match status" value="1"/>
</dbReference>
<dbReference type="InterPro" id="IPR015943">
    <property type="entry name" value="WD40/YVTN_repeat-like_dom_sf"/>
</dbReference>
<dbReference type="SMART" id="SM00387">
    <property type="entry name" value="HATPase_c"/>
    <property type="match status" value="1"/>
</dbReference>
<dbReference type="RefSeq" id="WP_225238618.1">
    <property type="nucleotide sequence ID" value="NZ_JAHYBX010000003.1"/>
</dbReference>
<dbReference type="Gene3D" id="2.60.40.10">
    <property type="entry name" value="Immunoglobulins"/>
    <property type="match status" value="1"/>
</dbReference>
<dbReference type="SUPFAM" id="SSF47384">
    <property type="entry name" value="Homodimeric domain of signal transducing histidine kinase"/>
    <property type="match status" value="1"/>
</dbReference>
<gene>
    <name evidence="6" type="ORF">LE190_10335</name>
</gene>
<dbReference type="SUPFAM" id="SSF63829">
    <property type="entry name" value="Calcium-dependent phosphotriesterase"/>
    <property type="match status" value="2"/>
</dbReference>
<dbReference type="Gene3D" id="1.10.287.130">
    <property type="match status" value="1"/>
</dbReference>
<dbReference type="Proteomes" id="UP001198602">
    <property type="component" value="Unassembled WGS sequence"/>
</dbReference>
<feature type="domain" description="Histidine kinase" evidence="5">
    <location>
        <begin position="1076"/>
        <end position="1307"/>
    </location>
</feature>
<dbReference type="InterPro" id="IPR003594">
    <property type="entry name" value="HATPase_dom"/>
</dbReference>
<dbReference type="PANTHER" id="PTHR43547">
    <property type="entry name" value="TWO-COMPONENT HISTIDINE KINASE"/>
    <property type="match status" value="1"/>
</dbReference>
<evidence type="ECO:0000313" key="7">
    <source>
        <dbReference type="Proteomes" id="UP001198602"/>
    </source>
</evidence>
<evidence type="ECO:0000313" key="6">
    <source>
        <dbReference type="EMBL" id="MCA1856322.1"/>
    </source>
</evidence>
<sequence length="1322" mass="142325">MFSRTPRRQALRTLLGALILIWICSASALASPRSLRFERLSIEQGLSQQSVLTILQDRRGFMWFGTQAGLNRYDGYRVTVFRNDPARPGSIPDNYVLASHEDAQGRLWFGTKGGLTRYDQASGKFVRYAPAAPAADGGPDRGTGPAARTANPAVLAIKPAAGGGLWLATGDGLLQLDPDSGRMRSYRHDPADPGTLRDNRVNALALDGRGNLWIGTAAGLDRLAPGASRFEHIDVDGVDLQRNTVLALSMGPRDTLWVGTAAGLEAWRLADGAPFAQPQRRRIGGEEGLGELRINALYHDGGGTLWVGTDMGGLKWLDPASGSFLSYRNDRADPHTLSDNQVTSMLVDRTGTLWVGTMFGGLSRTDLASGGFARYGGNEGLGRARVRAIAEEPGGAIWIGTTGDGLMRMARPGGPIERIGRRDRPGEVVSALAWQHGRTWIGTPTGLVWRDGAGSYGHVALGTTPGANYVQALHAGRSGTLWIVTRGGLAALGPGQDQVRSWRHDPANPAGLGENYGFAALEDHQGIVWIGTETGLERFDPASGRFSRYRHDPSRPDSLRHSRIYYLMESARGELWVGTAGGLHRMQYGKDGASFRFYPFTASREALPIGAVLEDGGGQIWASTTNGITRLDPATGLAKNYTAKDGLVDGSYFVGAGLRASDGQFYFGGVNGLSALRPDGVRDNPYAPEVVITDFLVMNRSRAASDIDGQASLTLSHRDSVFALEFAALHYADPDGNRYAYQLDGFDRDWVDTDARRRFASYTNLDPGDYTFRVRASNKDGVWSEHPATLRISITPPFWKTLWFRALAVLAVLALATAGYRLRVRALVAQKLLLEREVGARTEELRRQNASVERRKREVEEQKEVVEQAHRNIALLSDIGRALTANLDQEAILRALYEQVRALMDAGLFAVVLRQPGRGTLEYAFAMADGVRCPGLEVPDDPRRYLAAWVIAHAREVHAGEGYSVQEALHACLPELAADDALARARALPCAWRAGLAPRSLLVVPVMVGERVLGALCVLSPAAAAYGQVHLDMLETLAAYAAVALDNASAYRQLKDTQAQLAAQERLASLGSLVAGVAHELNTPIGNSLLMASTLQERTGDIAARFDSASLRRSDLADYVAASREASALIMRSLHNAAELVSSFRQVSVDQASAQRRRFDLAQACQEIVATMMNTVRLAGHRLELALPAGIVMDSFPGPLGQVLINLINNALAHAFAGPGGSMLLSATPLDGAAVRIVFRDDGRGIAPEHLARIFDPFFTTRMGQGGSGLGLNISWNIATTLLGGTLRVDSTPGQGAAFILELPLVALAPEAPPGPPEPART</sequence>
<comment type="caution">
    <text evidence="6">The sequence shown here is derived from an EMBL/GenBank/DDBJ whole genome shotgun (WGS) entry which is preliminary data.</text>
</comment>